<evidence type="ECO:0000313" key="1">
    <source>
        <dbReference type="EMBL" id="NJB99890.1"/>
    </source>
</evidence>
<dbReference type="EMBL" id="JAATJB010000023">
    <property type="protein sequence ID" value="NJB99890.1"/>
    <property type="molecule type" value="Genomic_DNA"/>
</dbReference>
<sequence>MSWQHAPIVVALLAAAPTIADSYRRIFTELRRRDWRTGAPRT</sequence>
<keyword evidence="2" id="KW-1185">Reference proteome</keyword>
<dbReference type="Proteomes" id="UP000531251">
    <property type="component" value="Unassembled WGS sequence"/>
</dbReference>
<accession>A0A7X5Y517</accession>
<protein>
    <submittedName>
        <fullName evidence="1">Uncharacterized protein</fullName>
    </submittedName>
</protein>
<organism evidence="1 2">
    <name type="scientific">Sphingomonas trueperi</name>
    <dbReference type="NCBI Taxonomy" id="53317"/>
    <lineage>
        <taxon>Bacteria</taxon>
        <taxon>Pseudomonadati</taxon>
        <taxon>Pseudomonadota</taxon>
        <taxon>Alphaproteobacteria</taxon>
        <taxon>Sphingomonadales</taxon>
        <taxon>Sphingomonadaceae</taxon>
        <taxon>Sphingomonas</taxon>
    </lineage>
</organism>
<dbReference type="RefSeq" id="WP_280741005.1">
    <property type="nucleotide sequence ID" value="NZ_BAAADY010000034.1"/>
</dbReference>
<gene>
    <name evidence="1" type="ORF">GGR89_004236</name>
</gene>
<proteinExistence type="predicted"/>
<comment type="caution">
    <text evidence="1">The sequence shown here is derived from an EMBL/GenBank/DDBJ whole genome shotgun (WGS) entry which is preliminary data.</text>
</comment>
<evidence type="ECO:0000313" key="2">
    <source>
        <dbReference type="Proteomes" id="UP000531251"/>
    </source>
</evidence>
<name>A0A7X5Y517_9SPHN</name>
<dbReference type="AlphaFoldDB" id="A0A7X5Y517"/>
<reference evidence="1 2" key="1">
    <citation type="submission" date="2020-03" db="EMBL/GenBank/DDBJ databases">
        <title>Genomic Encyclopedia of Type Strains, Phase IV (KMG-IV): sequencing the most valuable type-strain genomes for metagenomic binning, comparative biology and taxonomic classification.</title>
        <authorList>
            <person name="Goeker M."/>
        </authorList>
    </citation>
    <scope>NUCLEOTIDE SEQUENCE [LARGE SCALE GENOMIC DNA]</scope>
    <source>
        <strain evidence="1 2">DSM 7225</strain>
    </source>
</reference>